<dbReference type="InterPro" id="IPR017900">
    <property type="entry name" value="4Fe4S_Fe_S_CS"/>
</dbReference>
<dbReference type="GO" id="GO:0016491">
    <property type="term" value="F:oxidoreductase activity"/>
    <property type="evidence" value="ECO:0007669"/>
    <property type="project" value="UniProtKB-ARBA"/>
</dbReference>
<proteinExistence type="predicted"/>
<reference evidence="2 3" key="1">
    <citation type="submission" date="2016-10" db="EMBL/GenBank/DDBJ databases">
        <authorList>
            <person name="de Groot N.N."/>
        </authorList>
    </citation>
    <scope>NUCLEOTIDE SEQUENCE [LARGE SCALE GENOMIC DNA]</scope>
    <source>
        <strain evidence="2 3">DSM 11978</strain>
    </source>
</reference>
<dbReference type="Proteomes" id="UP000199506">
    <property type="component" value="Unassembled WGS sequence"/>
</dbReference>
<evidence type="ECO:0000313" key="3">
    <source>
        <dbReference type="Proteomes" id="UP000199506"/>
    </source>
</evidence>
<dbReference type="Gene3D" id="3.30.70.20">
    <property type="match status" value="1"/>
</dbReference>
<dbReference type="EMBL" id="FOAK01000003">
    <property type="protein sequence ID" value="SEK61070.1"/>
    <property type="molecule type" value="Genomic_DNA"/>
</dbReference>
<dbReference type="PROSITE" id="PS51379">
    <property type="entry name" value="4FE4S_FER_2"/>
    <property type="match status" value="1"/>
</dbReference>
<gene>
    <name evidence="2" type="ORF">SAMN05216439_1220</name>
</gene>
<dbReference type="InterPro" id="IPR017896">
    <property type="entry name" value="4Fe4S_Fe-S-bd"/>
</dbReference>
<protein>
    <submittedName>
        <fullName evidence="2">4Fe-4S binding domain-containing protein</fullName>
    </submittedName>
</protein>
<feature type="domain" description="4Fe-4S ferredoxin-type" evidence="1">
    <location>
        <begin position="176"/>
        <end position="205"/>
    </location>
</feature>
<organism evidence="2 3">
    <name type="scientific">Methanobrevibacter gottschalkii</name>
    <dbReference type="NCBI Taxonomy" id="190974"/>
    <lineage>
        <taxon>Archaea</taxon>
        <taxon>Methanobacteriati</taxon>
        <taxon>Methanobacteriota</taxon>
        <taxon>Methanomada group</taxon>
        <taxon>Methanobacteria</taxon>
        <taxon>Methanobacteriales</taxon>
        <taxon>Methanobacteriaceae</taxon>
        <taxon>Methanobrevibacter</taxon>
    </lineage>
</organism>
<evidence type="ECO:0000259" key="1">
    <source>
        <dbReference type="PROSITE" id="PS51379"/>
    </source>
</evidence>
<dbReference type="STRING" id="190974.SAMN05216439_1220"/>
<dbReference type="PROSITE" id="PS00198">
    <property type="entry name" value="4FE4S_FER_1"/>
    <property type="match status" value="1"/>
</dbReference>
<evidence type="ECO:0000313" key="2">
    <source>
        <dbReference type="EMBL" id="SEK61070.1"/>
    </source>
</evidence>
<dbReference type="SUPFAM" id="SSF54862">
    <property type="entry name" value="4Fe-4S ferredoxins"/>
    <property type="match status" value="1"/>
</dbReference>
<dbReference type="AlphaFoldDB" id="A0A1H7IHQ7"/>
<sequence>MINMDFKGFRYHKSLPNFYKTDNPLTPKREISDDLLLKLDNLAKKYNFTGISYSKLSDDFKKDFNIDFDNVIIFRFLMKNELIKMESSPEKSKLMDMEFQVYGIHIYEFADFLRENGFQADLLHPFDDDLSLKSIAMQSGDCIITRSNICLFKEGLHNGFFMIHTSIDNLPFKNENDMLWVKDFCSTCGVCIERCPNDAFDYEENLLRKFCTAHREGCSECILICPFFKRGYDKVKRRYDGMKK</sequence>
<accession>A0A1H7IHQ7</accession>
<dbReference type="Pfam" id="PF00037">
    <property type="entry name" value="Fer4"/>
    <property type="match status" value="1"/>
</dbReference>
<dbReference type="OrthoDB" id="57427at2157"/>
<name>A0A1H7IHQ7_9EURY</name>